<evidence type="ECO:0000313" key="3">
    <source>
        <dbReference type="EMBL" id="PIZ93264.1"/>
    </source>
</evidence>
<keyword evidence="3" id="KW-0378">Hydrolase</keyword>
<dbReference type="Gene3D" id="3.40.50.300">
    <property type="entry name" value="P-loop containing nucleotide triphosphate hydrolases"/>
    <property type="match status" value="1"/>
</dbReference>
<dbReference type="PANTHER" id="PTHR43581">
    <property type="entry name" value="ATP/GTP PHOSPHATASE"/>
    <property type="match status" value="1"/>
</dbReference>
<evidence type="ECO:0000259" key="2">
    <source>
        <dbReference type="Pfam" id="PF20469"/>
    </source>
</evidence>
<organism evidence="3 4">
    <name type="scientific">Candidatus Magasanikbacteria bacterium CG_4_10_14_0_2_um_filter_41_10</name>
    <dbReference type="NCBI Taxonomy" id="1974638"/>
    <lineage>
        <taxon>Bacteria</taxon>
        <taxon>Candidatus Magasanikiibacteriota</taxon>
    </lineage>
</organism>
<dbReference type="Pfam" id="PF20469">
    <property type="entry name" value="OLD-like_TOPRIM"/>
    <property type="match status" value="1"/>
</dbReference>
<name>A0A2M7V411_9BACT</name>
<dbReference type="GO" id="GO:0005524">
    <property type="term" value="F:ATP binding"/>
    <property type="evidence" value="ECO:0007669"/>
    <property type="project" value="InterPro"/>
</dbReference>
<dbReference type="SUPFAM" id="SSF52540">
    <property type="entry name" value="P-loop containing nucleoside triphosphate hydrolases"/>
    <property type="match status" value="1"/>
</dbReference>
<feature type="domain" description="OLD protein-like TOPRIM" evidence="2">
    <location>
        <begin position="397"/>
        <end position="462"/>
    </location>
</feature>
<dbReference type="InterPro" id="IPR051396">
    <property type="entry name" value="Bact_Antivir_Def_Nuclease"/>
</dbReference>
<dbReference type="Pfam" id="PF13304">
    <property type="entry name" value="AAA_21"/>
    <property type="match status" value="1"/>
</dbReference>
<keyword evidence="3" id="KW-0255">Endonuclease</keyword>
<protein>
    <submittedName>
        <fullName evidence="3">ATP-dependent endonuclease</fullName>
    </submittedName>
</protein>
<evidence type="ECO:0000259" key="1">
    <source>
        <dbReference type="Pfam" id="PF13304"/>
    </source>
</evidence>
<dbReference type="GO" id="GO:0004519">
    <property type="term" value="F:endonuclease activity"/>
    <property type="evidence" value="ECO:0007669"/>
    <property type="project" value="UniProtKB-KW"/>
</dbReference>
<accession>A0A2M7V411</accession>
<dbReference type="InterPro" id="IPR003959">
    <property type="entry name" value="ATPase_AAA_core"/>
</dbReference>
<evidence type="ECO:0000313" key="4">
    <source>
        <dbReference type="Proteomes" id="UP000228750"/>
    </source>
</evidence>
<reference evidence="4" key="1">
    <citation type="submission" date="2017-09" db="EMBL/GenBank/DDBJ databases">
        <title>Depth-based differentiation of microbial function through sediment-hosted aquifers and enrichment of novel symbionts in the deep terrestrial subsurface.</title>
        <authorList>
            <person name="Probst A.J."/>
            <person name="Ladd B."/>
            <person name="Jarett J.K."/>
            <person name="Geller-Mcgrath D.E."/>
            <person name="Sieber C.M.K."/>
            <person name="Emerson J.B."/>
            <person name="Anantharaman K."/>
            <person name="Thomas B.C."/>
            <person name="Malmstrom R."/>
            <person name="Stieglmeier M."/>
            <person name="Klingl A."/>
            <person name="Woyke T."/>
            <person name="Ryan C.M."/>
            <person name="Banfield J.F."/>
        </authorList>
    </citation>
    <scope>NUCLEOTIDE SEQUENCE [LARGE SCALE GENOMIC DNA]</scope>
</reference>
<dbReference type="InterPro" id="IPR034139">
    <property type="entry name" value="TOPRIM_OLD"/>
</dbReference>
<comment type="caution">
    <text evidence="3">The sequence shown here is derived from an EMBL/GenBank/DDBJ whole genome shotgun (WGS) entry which is preliminary data.</text>
</comment>
<dbReference type="AlphaFoldDB" id="A0A2M7V411"/>
<dbReference type="Proteomes" id="UP000228750">
    <property type="component" value="Unassembled WGS sequence"/>
</dbReference>
<proteinExistence type="predicted"/>
<dbReference type="GO" id="GO:0016887">
    <property type="term" value="F:ATP hydrolysis activity"/>
    <property type="evidence" value="ECO:0007669"/>
    <property type="project" value="InterPro"/>
</dbReference>
<dbReference type="EMBL" id="PFPJ01000054">
    <property type="protein sequence ID" value="PIZ93264.1"/>
    <property type="molecule type" value="Genomic_DNA"/>
</dbReference>
<dbReference type="InterPro" id="IPR027417">
    <property type="entry name" value="P-loop_NTPase"/>
</dbReference>
<feature type="domain" description="ATPase AAA-type core" evidence="1">
    <location>
        <begin position="25"/>
        <end position="348"/>
    </location>
</feature>
<dbReference type="PANTHER" id="PTHR43581:SF4">
    <property type="entry name" value="ATP_GTP PHOSPHATASE"/>
    <property type="match status" value="1"/>
</dbReference>
<keyword evidence="3" id="KW-0540">Nuclease</keyword>
<gene>
    <name evidence="3" type="ORF">COX82_02930</name>
</gene>
<sequence length="602" mass="68229">MQVSYLKIQNFRGIKYTELFFNGHTLLVGKNNVGKSSICEALDLLLGPDRLSRSINEYDFYNAKYLTKEGELVPIVIEAVLTDLSEEAHGIFSRHLEFWNKDERRVLSSGEIDLTSDENVLPCLRLHFKGLYDAEEDEFSAKTYYSHSPDEVDENTFTEVFRSQKRQIGFLYLRALRTGSRALSLEKGSLLDVLLRLGEIRPRLWEDTRKRLLELDPAIDESVEPLQTVLANIEQRIGQYIPLDTADRTTRLFVSQLTRDHLRKTMSFFMSTSPDQTPVPFQDLGTGTLSTLVFALLSAISELKKDVIFAMEEPEIAIPPHTQRRIVNYLTNNTSQSFTTSHSPYIIERFDPEQITILRRDADAKVEGTTVTLVSGIKAKNYQRNMRHAIAESLLGEAVIVGEGLVEYQVLSAASEIMEKEPNNYPFDLSGITFFDSGGDGSLKEYGGFFRSLGLKSYAFYDKKKRTDAEIQGIADNFNIFTETDYKGIENLLSEEVPIEIQWKYLQAISDELISGPAIPQDKPIDDDIKKLTRQVLIDNKGAGRGADLIRHCDVSNLPTSIKNFLQQIYLEFPKPMTVQPIVFETVQPDEAVSIPDTTDII</sequence>